<sequence length="513" mass="57035">MAPRPSSPTSLLWAHQLKREHGYLLERVQQVEAAGKQHEERLKTAETTAIEAAHHDVAALSEQVKALSEDGIKKRLAKVEKDVVSKLEAMEAEGEATMLKVASLEKDKLQAEDEKRKNFIKEKALLTRMNDLEAGLAAYQRTLESAGRQVDDENMKKIMAQLDSLCHQVKKGGAEMIRLEGSVRLLEAANKELREVNDNLAAKVVQMAARRKSVPPELPSRPASADIEQTPQGDLDEDDDETSRRKKKKKSHKWAGGGADRDIIGQSPDLFKKPSRPQRAIPRPTLPPEPVITKPKEQPKKPVAKHIRKSDTQAGSKAASKQLQKPVPAKLPRKSDPQTVGEPEKPVIRAGKGWFEVAVTPSQSEPESQESNTSVKRPRGRPRRQPPRQDTLDQLHVEGQRLTRNARQQLTQGRAIPQKRKAEDDEPADVRRKERGTAMKTAKKAQSKGKEEPDVFSSPVTSPQRGTTQLNPPAKMRSKDALLGAAPVPAAAAPRRRVIEQVDYGQLLEKYMQ</sequence>
<feature type="compositionally biased region" description="Basic residues" evidence="4">
    <location>
        <begin position="376"/>
        <end position="386"/>
    </location>
</feature>
<proteinExistence type="predicted"/>
<feature type="compositionally biased region" description="Polar residues" evidence="4">
    <location>
        <begin position="402"/>
        <end position="412"/>
    </location>
</feature>
<protein>
    <submittedName>
        <fullName evidence="5">Uncharacterized protein</fullName>
    </submittedName>
</protein>
<evidence type="ECO:0000256" key="1">
    <source>
        <dbReference type="ARBA" id="ARBA00004123"/>
    </source>
</evidence>
<feature type="compositionally biased region" description="Polar residues" evidence="4">
    <location>
        <begin position="312"/>
        <end position="323"/>
    </location>
</feature>
<feature type="coiled-coil region" evidence="3">
    <location>
        <begin position="28"/>
        <end position="210"/>
    </location>
</feature>
<evidence type="ECO:0000256" key="3">
    <source>
        <dbReference type="SAM" id="Coils"/>
    </source>
</evidence>
<dbReference type="GO" id="GO:0005634">
    <property type="term" value="C:nucleus"/>
    <property type="evidence" value="ECO:0007669"/>
    <property type="project" value="UniProtKB-SubCell"/>
</dbReference>
<reference evidence="5 6" key="1">
    <citation type="submission" date="2017-03" db="EMBL/GenBank/DDBJ databases">
        <title>Genomes of endolithic fungi from Antarctica.</title>
        <authorList>
            <person name="Coleine C."/>
            <person name="Masonjones S."/>
            <person name="Stajich J.E."/>
        </authorList>
    </citation>
    <scope>NUCLEOTIDE SEQUENCE [LARGE SCALE GENOMIC DNA]</scope>
    <source>
        <strain evidence="5 6">CCFEE 6315</strain>
    </source>
</reference>
<keyword evidence="6" id="KW-1185">Reference proteome</keyword>
<feature type="region of interest" description="Disordered" evidence="4">
    <location>
        <begin position="211"/>
        <end position="474"/>
    </location>
</feature>
<gene>
    <name evidence="5" type="ORF">B0A50_04137</name>
</gene>
<feature type="compositionally biased region" description="Low complexity" evidence="4">
    <location>
        <begin position="361"/>
        <end position="371"/>
    </location>
</feature>
<feature type="compositionally biased region" description="Polar residues" evidence="4">
    <location>
        <begin position="458"/>
        <end position="471"/>
    </location>
</feature>
<organism evidence="5 6">
    <name type="scientific">Salinomyces thailandicus</name>
    <dbReference type="NCBI Taxonomy" id="706561"/>
    <lineage>
        <taxon>Eukaryota</taxon>
        <taxon>Fungi</taxon>
        <taxon>Dikarya</taxon>
        <taxon>Ascomycota</taxon>
        <taxon>Pezizomycotina</taxon>
        <taxon>Dothideomycetes</taxon>
        <taxon>Dothideomycetidae</taxon>
        <taxon>Mycosphaerellales</taxon>
        <taxon>Teratosphaeriaceae</taxon>
        <taxon>Salinomyces</taxon>
    </lineage>
</organism>
<accession>A0A4U0U1C4</accession>
<evidence type="ECO:0000313" key="6">
    <source>
        <dbReference type="Proteomes" id="UP000308549"/>
    </source>
</evidence>
<dbReference type="InterPro" id="IPR000637">
    <property type="entry name" value="HMGI/Y_DNA-bd_CS"/>
</dbReference>
<dbReference type="PROSITE" id="PS00354">
    <property type="entry name" value="HMGI_Y"/>
    <property type="match status" value="1"/>
</dbReference>
<dbReference type="Proteomes" id="UP000308549">
    <property type="component" value="Unassembled WGS sequence"/>
</dbReference>
<feature type="compositionally biased region" description="Basic and acidic residues" evidence="4">
    <location>
        <begin position="420"/>
        <end position="437"/>
    </location>
</feature>
<keyword evidence="3" id="KW-0175">Coiled coil</keyword>
<evidence type="ECO:0000256" key="4">
    <source>
        <dbReference type="SAM" id="MobiDB-lite"/>
    </source>
</evidence>
<comment type="caution">
    <text evidence="5">The sequence shown here is derived from an EMBL/GenBank/DDBJ whole genome shotgun (WGS) entry which is preliminary data.</text>
</comment>
<dbReference type="OrthoDB" id="3647228at2759"/>
<dbReference type="GO" id="GO:0006355">
    <property type="term" value="P:regulation of DNA-templated transcription"/>
    <property type="evidence" value="ECO:0007669"/>
    <property type="project" value="InterPro"/>
</dbReference>
<dbReference type="AlphaFoldDB" id="A0A4U0U1C4"/>
<evidence type="ECO:0000256" key="2">
    <source>
        <dbReference type="ARBA" id="ARBA00023242"/>
    </source>
</evidence>
<feature type="compositionally biased region" description="Basic residues" evidence="4">
    <location>
        <begin position="244"/>
        <end position="253"/>
    </location>
</feature>
<dbReference type="EMBL" id="NAJL01000019">
    <property type="protein sequence ID" value="TKA28166.1"/>
    <property type="molecule type" value="Genomic_DNA"/>
</dbReference>
<keyword evidence="2" id="KW-0539">Nucleus</keyword>
<feature type="compositionally biased region" description="Basic and acidic residues" evidence="4">
    <location>
        <begin position="390"/>
        <end position="401"/>
    </location>
</feature>
<name>A0A4U0U1C4_9PEZI</name>
<comment type="subcellular location">
    <subcellularLocation>
        <location evidence="1">Nucleus</location>
    </subcellularLocation>
</comment>
<evidence type="ECO:0000313" key="5">
    <source>
        <dbReference type="EMBL" id="TKA28166.1"/>
    </source>
</evidence>